<dbReference type="Proteomes" id="UP001597244">
    <property type="component" value="Unassembled WGS sequence"/>
</dbReference>
<sequence>MVKVLSTEFGRLEGALQTEGKWPLMYLLSPIYSYIVAHYANSFNHFPLVRLIFYSLDKSLIYFLLFLLLRGIYFLVKKKRPHWPSELVLWVFIFYLLLLLALTVFRGIYFPWQIKIYWQRPRSQINLVPLVETLKLRNGTSSIDFIYNLYGNIAWFVPFGLLWPLVRKRRGFFRTVFAGMLLSFLIETVQFFIWTGISDIDDIIFNTSGAIVGYLLFWLFLKRFVPRKA</sequence>
<gene>
    <name evidence="3" type="ORF">ACFQ4L_08515</name>
</gene>
<keyword evidence="1" id="KW-0472">Membrane</keyword>
<evidence type="ECO:0000256" key="1">
    <source>
        <dbReference type="SAM" id="Phobius"/>
    </source>
</evidence>
<dbReference type="InterPro" id="IPR053150">
    <property type="entry name" value="Teicoplanin_resist-assoc"/>
</dbReference>
<feature type="domain" description="VanZ-like" evidence="2">
    <location>
        <begin position="92"/>
        <end position="220"/>
    </location>
</feature>
<reference evidence="4" key="1">
    <citation type="journal article" date="2019" name="Int. J. Syst. Evol. Microbiol.">
        <title>The Global Catalogue of Microorganisms (GCM) 10K type strain sequencing project: providing services to taxonomists for standard genome sequencing and annotation.</title>
        <authorList>
            <consortium name="The Broad Institute Genomics Platform"/>
            <consortium name="The Broad Institute Genome Sequencing Center for Infectious Disease"/>
            <person name="Wu L."/>
            <person name="Ma J."/>
        </authorList>
    </citation>
    <scope>NUCLEOTIDE SEQUENCE [LARGE SCALE GENOMIC DNA]</scope>
    <source>
        <strain evidence="4">CCM 8951</strain>
    </source>
</reference>
<dbReference type="EMBL" id="JBHTOF010000096">
    <property type="protein sequence ID" value="MFD1466103.1"/>
    <property type="molecule type" value="Genomic_DNA"/>
</dbReference>
<evidence type="ECO:0000313" key="3">
    <source>
        <dbReference type="EMBL" id="MFD1466103.1"/>
    </source>
</evidence>
<name>A0ABW4DQU3_9LACO</name>
<feature type="transmembrane region" description="Helical" evidence="1">
    <location>
        <begin position="145"/>
        <end position="165"/>
    </location>
</feature>
<dbReference type="PANTHER" id="PTHR36834:SF1">
    <property type="entry name" value="INTEGRAL MEMBRANE PROTEIN"/>
    <property type="match status" value="1"/>
</dbReference>
<dbReference type="InterPro" id="IPR006976">
    <property type="entry name" value="VanZ-like"/>
</dbReference>
<comment type="caution">
    <text evidence="3">The sequence shown here is derived from an EMBL/GenBank/DDBJ whole genome shotgun (WGS) entry which is preliminary data.</text>
</comment>
<keyword evidence="1" id="KW-1133">Transmembrane helix</keyword>
<organism evidence="3 4">
    <name type="scientific">Lapidilactobacillus mulanensis</name>
    <dbReference type="NCBI Taxonomy" id="2485999"/>
    <lineage>
        <taxon>Bacteria</taxon>
        <taxon>Bacillati</taxon>
        <taxon>Bacillota</taxon>
        <taxon>Bacilli</taxon>
        <taxon>Lactobacillales</taxon>
        <taxon>Lactobacillaceae</taxon>
        <taxon>Lapidilactobacillus</taxon>
    </lineage>
</organism>
<keyword evidence="4" id="KW-1185">Reference proteome</keyword>
<accession>A0ABW4DQU3</accession>
<feature type="transmembrane region" description="Helical" evidence="1">
    <location>
        <begin position="88"/>
        <end position="109"/>
    </location>
</feature>
<proteinExistence type="predicted"/>
<feature type="transmembrane region" description="Helical" evidence="1">
    <location>
        <begin position="177"/>
        <end position="197"/>
    </location>
</feature>
<dbReference type="Pfam" id="PF04892">
    <property type="entry name" value="VanZ"/>
    <property type="match status" value="1"/>
</dbReference>
<dbReference type="PANTHER" id="PTHR36834">
    <property type="entry name" value="MEMBRANE PROTEIN-RELATED"/>
    <property type="match status" value="1"/>
</dbReference>
<dbReference type="RefSeq" id="WP_318531161.1">
    <property type="nucleotide sequence ID" value="NZ_JBHTOF010000096.1"/>
</dbReference>
<feature type="transmembrane region" description="Helical" evidence="1">
    <location>
        <begin position="203"/>
        <end position="221"/>
    </location>
</feature>
<feature type="transmembrane region" description="Helical" evidence="1">
    <location>
        <begin position="60"/>
        <end position="76"/>
    </location>
</feature>
<evidence type="ECO:0000259" key="2">
    <source>
        <dbReference type="Pfam" id="PF04892"/>
    </source>
</evidence>
<keyword evidence="1" id="KW-0812">Transmembrane</keyword>
<evidence type="ECO:0000313" key="4">
    <source>
        <dbReference type="Proteomes" id="UP001597244"/>
    </source>
</evidence>
<protein>
    <submittedName>
        <fullName evidence="3">VanZ family protein</fullName>
    </submittedName>
</protein>